<dbReference type="GO" id="GO:0005576">
    <property type="term" value="C:extracellular region"/>
    <property type="evidence" value="ECO:0007669"/>
    <property type="project" value="UniProtKB-SubCell"/>
</dbReference>
<dbReference type="PROSITE" id="PS00131">
    <property type="entry name" value="CARBOXYPEPT_SER_SER"/>
    <property type="match status" value="1"/>
</dbReference>
<comment type="similarity">
    <text evidence="2 4">Belongs to the peptidase S10 family.</text>
</comment>
<dbReference type="Proteomes" id="UP000594638">
    <property type="component" value="Unassembled WGS sequence"/>
</dbReference>
<dbReference type="PRINTS" id="PR00724">
    <property type="entry name" value="CRBOXYPTASEC"/>
</dbReference>
<dbReference type="InterPro" id="IPR029058">
    <property type="entry name" value="AB_hydrolase_fold"/>
</dbReference>
<dbReference type="GO" id="GO:0004185">
    <property type="term" value="F:serine-type carboxypeptidase activity"/>
    <property type="evidence" value="ECO:0007669"/>
    <property type="project" value="UniProtKB-UniRule"/>
</dbReference>
<accession>A0A8S0QBI1</accession>
<dbReference type="GO" id="GO:0016747">
    <property type="term" value="F:acyltransferase activity, transferring groups other than amino-acyl groups"/>
    <property type="evidence" value="ECO:0007669"/>
    <property type="project" value="TreeGrafter"/>
</dbReference>
<dbReference type="PANTHER" id="PTHR11802">
    <property type="entry name" value="SERINE PROTEASE FAMILY S10 SERINE CARBOXYPEPTIDASE"/>
    <property type="match status" value="1"/>
</dbReference>
<dbReference type="GO" id="GO:0006508">
    <property type="term" value="P:proteolysis"/>
    <property type="evidence" value="ECO:0007669"/>
    <property type="project" value="UniProtKB-KW"/>
</dbReference>
<organism evidence="5 6">
    <name type="scientific">Olea europaea subsp. europaea</name>
    <dbReference type="NCBI Taxonomy" id="158383"/>
    <lineage>
        <taxon>Eukaryota</taxon>
        <taxon>Viridiplantae</taxon>
        <taxon>Streptophyta</taxon>
        <taxon>Embryophyta</taxon>
        <taxon>Tracheophyta</taxon>
        <taxon>Spermatophyta</taxon>
        <taxon>Magnoliopsida</taxon>
        <taxon>eudicotyledons</taxon>
        <taxon>Gunneridae</taxon>
        <taxon>Pentapetalae</taxon>
        <taxon>asterids</taxon>
        <taxon>lamiids</taxon>
        <taxon>Lamiales</taxon>
        <taxon>Oleaceae</taxon>
        <taxon>Oleeae</taxon>
        <taxon>Olea</taxon>
    </lineage>
</organism>
<feature type="chain" id="PRO_5035965467" description="Carboxypeptidase" evidence="4">
    <location>
        <begin position="25"/>
        <end position="467"/>
    </location>
</feature>
<dbReference type="Gene3D" id="3.40.50.12670">
    <property type="match status" value="1"/>
</dbReference>
<gene>
    <name evidence="5" type="ORF">OLEA9_A119424</name>
</gene>
<dbReference type="GO" id="GO:0019748">
    <property type="term" value="P:secondary metabolic process"/>
    <property type="evidence" value="ECO:0007669"/>
    <property type="project" value="TreeGrafter"/>
</dbReference>
<sequence>MNSIGLYGLLLLLLPLLLFKNGESQAIINSLPGYSGTLPFKLETGYIGVGENEEVQLFYYFTESQGNPSSDPLLLWLTGGPGCSGLFGVVYDIGPCTFDIDNYHGGLPSILLNSYSWNAVANIIFIDAPVGTGYSYVNTSQSYDPTDITTAKDLYAFLRKWLLNHPKFIKNHLYVSGESYGGKLAPMVSMEIVRGNEAQLQPQMAFQGYIIGNGLTDPNIDFNARIPYAHGMALISKEYYELAKQSCDGKYYNNDPNNLECSYAIQQIQECLRYVNKVHILYPKCDDSASKPGDFGWKQTFSIDNSDNHLALPTEEAKCHEIDYAVSEYWANDPTVQEALHVRKGTVKNWTMCDYGIPYEQNVEGALEYHKSFTKKGANVLVFNGDHDMAAPYVGPLSWIPLLNVTIDNNWRAWLVNGQVAGFTEKYKKNNFHLTFATLKGAGHGASRFKPEQSLAMITRWFSRSPL</sequence>
<evidence type="ECO:0000313" key="5">
    <source>
        <dbReference type="EMBL" id="CAA2962091.1"/>
    </source>
</evidence>
<dbReference type="Gene3D" id="3.40.50.1820">
    <property type="entry name" value="alpha/beta hydrolase"/>
    <property type="match status" value="1"/>
</dbReference>
<comment type="subcellular location">
    <subcellularLocation>
        <location evidence="1">Secreted</location>
    </subcellularLocation>
</comment>
<evidence type="ECO:0000256" key="2">
    <source>
        <dbReference type="ARBA" id="ARBA00009431"/>
    </source>
</evidence>
<keyword evidence="4" id="KW-0378">Hydrolase</keyword>
<dbReference type="FunFam" id="3.40.50.1820:FF:000072">
    <property type="entry name" value="Serine carboxypeptidase-like 19"/>
    <property type="match status" value="1"/>
</dbReference>
<proteinExistence type="inferred from homology"/>
<protein>
    <recommendedName>
        <fullName evidence="4">Carboxypeptidase</fullName>
        <ecNumber evidence="4">3.4.16.-</ecNumber>
    </recommendedName>
</protein>
<dbReference type="EC" id="3.4.16.-" evidence="4"/>
<dbReference type="EMBL" id="CACTIH010000731">
    <property type="protein sequence ID" value="CAA2962091.1"/>
    <property type="molecule type" value="Genomic_DNA"/>
</dbReference>
<dbReference type="SUPFAM" id="SSF53474">
    <property type="entry name" value="alpha/beta-Hydrolases"/>
    <property type="match status" value="1"/>
</dbReference>
<evidence type="ECO:0000313" key="6">
    <source>
        <dbReference type="Proteomes" id="UP000594638"/>
    </source>
</evidence>
<evidence type="ECO:0000256" key="1">
    <source>
        <dbReference type="ARBA" id="ARBA00004613"/>
    </source>
</evidence>
<feature type="signal peptide" evidence="4">
    <location>
        <begin position="1"/>
        <end position="24"/>
    </location>
</feature>
<keyword evidence="4" id="KW-0645">Protease</keyword>
<keyword evidence="6" id="KW-1185">Reference proteome</keyword>
<dbReference type="FunFam" id="3.40.50.12670:FF:000002">
    <property type="entry name" value="Carboxypeptidase"/>
    <property type="match status" value="1"/>
</dbReference>
<comment type="caution">
    <text evidence="5">The sequence shown here is derived from an EMBL/GenBank/DDBJ whole genome shotgun (WGS) entry which is preliminary data.</text>
</comment>
<dbReference type="InterPro" id="IPR018202">
    <property type="entry name" value="Ser_caboxypep_ser_AS"/>
</dbReference>
<dbReference type="PANTHER" id="PTHR11802:SF224">
    <property type="entry name" value="SERINE CARBOXYPEPTIDASE-LIKE 7 ISOFORM X1"/>
    <property type="match status" value="1"/>
</dbReference>
<name>A0A8S0QBI1_OLEEU</name>
<evidence type="ECO:0000256" key="3">
    <source>
        <dbReference type="ARBA" id="ARBA00022525"/>
    </source>
</evidence>
<dbReference type="OrthoDB" id="443318at2759"/>
<evidence type="ECO:0000256" key="4">
    <source>
        <dbReference type="RuleBase" id="RU361156"/>
    </source>
</evidence>
<keyword evidence="4 5" id="KW-0121">Carboxypeptidase</keyword>
<reference evidence="5 6" key="1">
    <citation type="submission" date="2019-12" db="EMBL/GenBank/DDBJ databases">
        <authorList>
            <person name="Alioto T."/>
            <person name="Alioto T."/>
            <person name="Gomez Garrido J."/>
        </authorList>
    </citation>
    <scope>NUCLEOTIDE SEQUENCE [LARGE SCALE GENOMIC DNA]</scope>
</reference>
<dbReference type="Gramene" id="OE9A119424T2">
    <property type="protein sequence ID" value="OE9A119424C2"/>
    <property type="gene ID" value="OE9A119424"/>
</dbReference>
<dbReference type="AlphaFoldDB" id="A0A8S0QBI1"/>
<dbReference type="Pfam" id="PF00450">
    <property type="entry name" value="Peptidase_S10"/>
    <property type="match status" value="1"/>
</dbReference>
<keyword evidence="4" id="KW-0732">Signal</keyword>
<keyword evidence="3" id="KW-0964">Secreted</keyword>
<dbReference type="InterPro" id="IPR001563">
    <property type="entry name" value="Peptidase_S10"/>
</dbReference>